<dbReference type="SUPFAM" id="SSF53756">
    <property type="entry name" value="UDP-Glycosyltransferase/glycogen phosphorylase"/>
    <property type="match status" value="1"/>
</dbReference>
<dbReference type="InterPro" id="IPR001296">
    <property type="entry name" value="Glyco_trans_1"/>
</dbReference>
<dbReference type="Pfam" id="PF00534">
    <property type="entry name" value="Glycos_transf_1"/>
    <property type="match status" value="1"/>
</dbReference>
<comment type="caution">
    <text evidence="3">The sequence shown here is derived from an EMBL/GenBank/DDBJ whole genome shotgun (WGS) entry which is preliminary data.</text>
</comment>
<dbReference type="PANTHER" id="PTHR46401:SF2">
    <property type="entry name" value="GLYCOSYLTRANSFERASE WBBK-RELATED"/>
    <property type="match status" value="1"/>
</dbReference>
<evidence type="ECO:0000313" key="4">
    <source>
        <dbReference type="Proteomes" id="UP000307943"/>
    </source>
</evidence>
<dbReference type="AlphaFoldDB" id="A0A5C4TD01"/>
<dbReference type="EMBL" id="VDCQ01000008">
    <property type="protein sequence ID" value="TNJ66752.1"/>
    <property type="molecule type" value="Genomic_DNA"/>
</dbReference>
<keyword evidence="4" id="KW-1185">Reference proteome</keyword>
<dbReference type="OrthoDB" id="9814612at2"/>
<dbReference type="CDD" id="cd03801">
    <property type="entry name" value="GT4_PimA-like"/>
    <property type="match status" value="1"/>
</dbReference>
<dbReference type="Gene3D" id="3.40.50.2000">
    <property type="entry name" value="Glycogen Phosphorylase B"/>
    <property type="match status" value="2"/>
</dbReference>
<evidence type="ECO:0000259" key="2">
    <source>
        <dbReference type="Pfam" id="PF00534"/>
    </source>
</evidence>
<reference evidence="3 4" key="1">
    <citation type="submission" date="2019-05" db="EMBL/GenBank/DDBJ databases">
        <title>We sequenced the genome of Paenibacillus hemerocallicola KCTC 33185 for further insight into its adaptation and study the phylogeny of Paenibacillus.</title>
        <authorList>
            <person name="Narsing Rao M.P."/>
        </authorList>
    </citation>
    <scope>NUCLEOTIDE SEQUENCE [LARGE SCALE GENOMIC DNA]</scope>
    <source>
        <strain evidence="3 4">KCTC 33185</strain>
    </source>
</reference>
<gene>
    <name evidence="3" type="ORF">FE784_07640</name>
</gene>
<dbReference type="GO" id="GO:0016757">
    <property type="term" value="F:glycosyltransferase activity"/>
    <property type="evidence" value="ECO:0007669"/>
    <property type="project" value="InterPro"/>
</dbReference>
<dbReference type="Proteomes" id="UP000307943">
    <property type="component" value="Unassembled WGS sequence"/>
</dbReference>
<feature type="domain" description="Glycosyl transferase family 1" evidence="2">
    <location>
        <begin position="183"/>
        <end position="342"/>
    </location>
</feature>
<evidence type="ECO:0000313" key="3">
    <source>
        <dbReference type="EMBL" id="TNJ66752.1"/>
    </source>
</evidence>
<organism evidence="3 4">
    <name type="scientific">Paenibacillus hemerocallicola</name>
    <dbReference type="NCBI Taxonomy" id="1172614"/>
    <lineage>
        <taxon>Bacteria</taxon>
        <taxon>Bacillati</taxon>
        <taxon>Bacillota</taxon>
        <taxon>Bacilli</taxon>
        <taxon>Bacillales</taxon>
        <taxon>Paenibacillaceae</taxon>
        <taxon>Paenibacillus</taxon>
    </lineage>
</organism>
<dbReference type="GO" id="GO:0009103">
    <property type="term" value="P:lipopolysaccharide biosynthetic process"/>
    <property type="evidence" value="ECO:0007669"/>
    <property type="project" value="TreeGrafter"/>
</dbReference>
<keyword evidence="1 3" id="KW-0808">Transferase</keyword>
<sequence>MGMTFFSSSYICFKRSNYMINVKVINKARGFWINLFDYNFETIRFHYKSSELFEVSSKTRFIINKVINYRVFDFIGLFLRKKVKGSNRSDVYFSYNRFLKSDKPYFIGLENPTALVHYSDTRMTTFISKLRLKRCLGDLNLKGVICLSKACYTTIGNYYDLPKTLNIYQIYPFVQESDINEDQISKKSKNNVLECLYVSSNFELKGGDDILEAFGELKRYGYTNVHLTIITKLDGLTQKQQNIIKNNSNILSYDFTFSKNELYEFYKKANVLLNPTRMDSFSLVTLEAMKNGCTIIGTDIYAIKEMVEDGVNGFLTEPRYKYWNSENMVDHYIKMHSDKTFNSKYIDENIIQFLYNKIVFLYNDRKVLEEFSINAFKKSTTGEFANKNIALKWEKIINQIGV</sequence>
<proteinExistence type="predicted"/>
<protein>
    <submittedName>
        <fullName evidence="3">Glycosyltransferase family 4 protein</fullName>
    </submittedName>
</protein>
<dbReference type="PANTHER" id="PTHR46401">
    <property type="entry name" value="GLYCOSYLTRANSFERASE WBBK-RELATED"/>
    <property type="match status" value="1"/>
</dbReference>
<name>A0A5C4TD01_9BACL</name>
<accession>A0A5C4TD01</accession>
<evidence type="ECO:0000256" key="1">
    <source>
        <dbReference type="ARBA" id="ARBA00022679"/>
    </source>
</evidence>